<evidence type="ECO:0000313" key="3">
    <source>
        <dbReference type="Proteomes" id="UP000036987"/>
    </source>
</evidence>
<dbReference type="OMA" id="RGHSKIN"/>
<evidence type="ECO:0000256" key="1">
    <source>
        <dbReference type="SAM" id="MobiDB-lite"/>
    </source>
</evidence>
<feature type="region of interest" description="Disordered" evidence="1">
    <location>
        <begin position="52"/>
        <end position="80"/>
    </location>
</feature>
<feature type="compositionally biased region" description="Polar residues" evidence="1">
    <location>
        <begin position="372"/>
        <end position="404"/>
    </location>
</feature>
<evidence type="ECO:0000313" key="2">
    <source>
        <dbReference type="EMBL" id="KMZ66436.1"/>
    </source>
</evidence>
<comment type="caution">
    <text evidence="2">The sequence shown here is derived from an EMBL/GenBank/DDBJ whole genome shotgun (WGS) entry which is preliminary data.</text>
</comment>
<keyword evidence="3" id="KW-1185">Reference proteome</keyword>
<gene>
    <name evidence="2" type="ORF">ZOSMA_29G00850</name>
</gene>
<name>A0A0K9PBT8_ZOSMR</name>
<dbReference type="PANTHER" id="PTHR31949">
    <property type="entry name" value="GASTRIC MUCIN-LIKE PROTEIN"/>
    <property type="match status" value="1"/>
</dbReference>
<dbReference type="OrthoDB" id="1929779at2759"/>
<reference evidence="3" key="1">
    <citation type="journal article" date="2016" name="Nature">
        <title>The genome of the seagrass Zostera marina reveals angiosperm adaptation to the sea.</title>
        <authorList>
            <person name="Olsen J.L."/>
            <person name="Rouze P."/>
            <person name="Verhelst B."/>
            <person name="Lin Y.-C."/>
            <person name="Bayer T."/>
            <person name="Collen J."/>
            <person name="Dattolo E."/>
            <person name="De Paoli E."/>
            <person name="Dittami S."/>
            <person name="Maumus F."/>
            <person name="Michel G."/>
            <person name="Kersting A."/>
            <person name="Lauritano C."/>
            <person name="Lohaus R."/>
            <person name="Toepel M."/>
            <person name="Tonon T."/>
            <person name="Vanneste K."/>
            <person name="Amirebrahimi M."/>
            <person name="Brakel J."/>
            <person name="Bostroem C."/>
            <person name="Chovatia M."/>
            <person name="Grimwood J."/>
            <person name="Jenkins J.W."/>
            <person name="Jueterbock A."/>
            <person name="Mraz A."/>
            <person name="Stam W.T."/>
            <person name="Tice H."/>
            <person name="Bornberg-Bauer E."/>
            <person name="Green P.J."/>
            <person name="Pearson G.A."/>
            <person name="Procaccini G."/>
            <person name="Duarte C.M."/>
            <person name="Schmutz J."/>
            <person name="Reusch T.B.H."/>
            <person name="Van de Peer Y."/>
        </authorList>
    </citation>
    <scope>NUCLEOTIDE SEQUENCE [LARGE SCALE GENOMIC DNA]</scope>
    <source>
        <strain evidence="3">cv. Finnish</strain>
    </source>
</reference>
<feature type="compositionally biased region" description="Low complexity" evidence="1">
    <location>
        <begin position="497"/>
        <end position="516"/>
    </location>
</feature>
<sequence length="545" mass="58761">MNRSFRAPEVQKHPQQRSRSPLPLQRGKSLGAVIKEKDEELALFLEMRKRERERNSNLLGDHSDELDRLPGSKPGTSPIFKIVPTRRTFTDEFLGGSDAEKNDYDWLLTPPGTPLFPYLEKESPPGGNIRTPKTRPTVLKSRLSNLQDPATRGNSVSRQPTSSSSSSSSFVGNRRSSTSGGPTSVSSRPTTPTRRSTLPAASRSSRPSTPTSRLSLPSNSRPVAPPPRSSTPVRSSTPTSRSSAPAPPLKKPVSRAATPTRRPSAPVIAPKISNVPNHSLPVVKNVPVMSKTSVPTRGSSPTVKSRPWKSLEIPGFSADTPPNLRTSLPERPLSASRGRPGAPTSRSSSVEPGPVARPRRQSCSPLRGRAPNGNNVHQSGSSVPATARSRVNGNGKSNPSLIRNKTSDKVNTARKLPPPKQSNNQRSGLCNPTMKSSPDSSGFGRSMSKKSLDMAMRHMDIRRSIPNNLRPLMTNVPASSMYSVRLGSAKSRGISVSDSPLATSSNASSDSVNNSNIYHEGNELEDYDIRISKTKQPSSTAFLAR</sequence>
<dbReference type="GO" id="GO:0043622">
    <property type="term" value="P:cortical microtubule organization"/>
    <property type="evidence" value="ECO:0000318"/>
    <property type="project" value="GO_Central"/>
</dbReference>
<accession>A0A0K9PBT8</accession>
<feature type="compositionally biased region" description="Polar residues" evidence="1">
    <location>
        <begin position="142"/>
        <end position="154"/>
    </location>
</feature>
<feature type="compositionally biased region" description="Low complexity" evidence="1">
    <location>
        <begin position="230"/>
        <end position="244"/>
    </location>
</feature>
<dbReference type="GO" id="GO:0055028">
    <property type="term" value="C:cortical microtubule"/>
    <property type="evidence" value="ECO:0000318"/>
    <property type="project" value="GO_Central"/>
</dbReference>
<feature type="compositionally biased region" description="Polar residues" evidence="1">
    <location>
        <begin position="421"/>
        <end position="440"/>
    </location>
</feature>
<dbReference type="PANTHER" id="PTHR31949:SF20">
    <property type="entry name" value="OS01G0141900 PROTEIN"/>
    <property type="match status" value="1"/>
</dbReference>
<feature type="region of interest" description="Disordered" evidence="1">
    <location>
        <begin position="93"/>
        <end position="447"/>
    </location>
</feature>
<feature type="compositionally biased region" description="Basic and acidic residues" evidence="1">
    <location>
        <begin position="52"/>
        <end position="70"/>
    </location>
</feature>
<feature type="compositionally biased region" description="Low complexity" evidence="1">
    <location>
        <begin position="155"/>
        <end position="222"/>
    </location>
</feature>
<proteinExistence type="predicted"/>
<protein>
    <submittedName>
        <fullName evidence="2">Uncharacterized protein</fullName>
    </submittedName>
</protein>
<dbReference type="STRING" id="29655.A0A0K9PBT8"/>
<feature type="region of interest" description="Disordered" evidence="1">
    <location>
        <begin position="1"/>
        <end position="30"/>
    </location>
</feature>
<dbReference type="Proteomes" id="UP000036987">
    <property type="component" value="Unassembled WGS sequence"/>
</dbReference>
<dbReference type="AlphaFoldDB" id="A0A0K9PBT8"/>
<feature type="compositionally biased region" description="Polar residues" evidence="1">
    <location>
        <begin position="290"/>
        <end position="303"/>
    </location>
</feature>
<organism evidence="2 3">
    <name type="scientific">Zostera marina</name>
    <name type="common">Eelgrass</name>
    <dbReference type="NCBI Taxonomy" id="29655"/>
    <lineage>
        <taxon>Eukaryota</taxon>
        <taxon>Viridiplantae</taxon>
        <taxon>Streptophyta</taxon>
        <taxon>Embryophyta</taxon>
        <taxon>Tracheophyta</taxon>
        <taxon>Spermatophyta</taxon>
        <taxon>Magnoliopsida</taxon>
        <taxon>Liliopsida</taxon>
        <taxon>Zosteraceae</taxon>
        <taxon>Zostera</taxon>
    </lineage>
</organism>
<feature type="region of interest" description="Disordered" evidence="1">
    <location>
        <begin position="493"/>
        <end position="517"/>
    </location>
</feature>
<dbReference type="EMBL" id="LFYR01000980">
    <property type="protein sequence ID" value="KMZ66436.1"/>
    <property type="molecule type" value="Genomic_DNA"/>
</dbReference>